<dbReference type="Proteomes" id="UP000002320">
    <property type="component" value="Unassembled WGS sequence"/>
</dbReference>
<dbReference type="EnsemblMetazoa" id="CPIJ018738-RA">
    <property type="protein sequence ID" value="CPIJ018738-PA"/>
    <property type="gene ID" value="CPIJ018738"/>
</dbReference>
<dbReference type="AlphaFoldDB" id="B0XHE6"/>
<evidence type="ECO:0000313" key="4">
    <source>
        <dbReference type="Proteomes" id="UP000002320"/>
    </source>
</evidence>
<protein>
    <submittedName>
        <fullName evidence="2 3">Cytoplasmic superoxide dismutase</fullName>
    </submittedName>
</protein>
<accession>B0XHE6</accession>
<feature type="domain" description="Manganese/iron superoxide dismutase C-terminal" evidence="1">
    <location>
        <begin position="17"/>
        <end position="55"/>
    </location>
</feature>
<evidence type="ECO:0000313" key="3">
    <source>
        <dbReference type="EnsemblMetazoa" id="CPIJ018738-PA"/>
    </source>
</evidence>
<dbReference type="eggNOG" id="KOG0876">
    <property type="taxonomic scope" value="Eukaryota"/>
</dbReference>
<evidence type="ECO:0000259" key="1">
    <source>
        <dbReference type="Pfam" id="PF02777"/>
    </source>
</evidence>
<dbReference type="Gene3D" id="3.55.40.20">
    <property type="entry name" value="Iron/manganese superoxide dismutase, C-terminal domain"/>
    <property type="match status" value="1"/>
</dbReference>
<dbReference type="GO" id="GO:0004784">
    <property type="term" value="F:superoxide dismutase activity"/>
    <property type="evidence" value="ECO:0007669"/>
    <property type="project" value="InterPro"/>
</dbReference>
<gene>
    <name evidence="3" type="primary">6052882</name>
    <name evidence="2" type="ORF">CpipJ_CPIJ018738</name>
</gene>
<dbReference type="GO" id="GO:0046872">
    <property type="term" value="F:metal ion binding"/>
    <property type="evidence" value="ECO:0007669"/>
    <property type="project" value="InterPro"/>
</dbReference>
<dbReference type="EMBL" id="DS233147">
    <property type="protein sequence ID" value="EDS28359.1"/>
    <property type="molecule type" value="Genomic_DNA"/>
</dbReference>
<dbReference type="InParanoid" id="B0XHE6"/>
<proteinExistence type="predicted"/>
<dbReference type="SUPFAM" id="SSF54719">
    <property type="entry name" value="Fe,Mn superoxide dismutase (SOD), C-terminal domain"/>
    <property type="match status" value="1"/>
</dbReference>
<dbReference type="VEuPathDB" id="VectorBase:CPIJ018738"/>
<dbReference type="STRING" id="7176.B0XHE6"/>
<reference evidence="2" key="1">
    <citation type="submission" date="2007-03" db="EMBL/GenBank/DDBJ databases">
        <title>Annotation of Culex pipiens quinquefasciatus.</title>
        <authorList>
            <consortium name="The Broad Institute Genome Sequencing Platform"/>
            <person name="Atkinson P.W."/>
            <person name="Hemingway J."/>
            <person name="Christensen B.M."/>
            <person name="Higgs S."/>
            <person name="Kodira C."/>
            <person name="Hannick L."/>
            <person name="Megy K."/>
            <person name="O'Leary S."/>
            <person name="Pearson M."/>
            <person name="Haas B.J."/>
            <person name="Mauceli E."/>
            <person name="Wortman J.R."/>
            <person name="Lee N.H."/>
            <person name="Guigo R."/>
            <person name="Stanke M."/>
            <person name="Alvarado L."/>
            <person name="Amedeo P."/>
            <person name="Antoine C.H."/>
            <person name="Arensburger P."/>
            <person name="Bidwell S.L."/>
            <person name="Crawford M."/>
            <person name="Camaro F."/>
            <person name="Devon K."/>
            <person name="Engels R."/>
            <person name="Hammond M."/>
            <person name="Howarth C."/>
            <person name="Koehrsen M."/>
            <person name="Lawson D."/>
            <person name="Montgomery P."/>
            <person name="Nene V."/>
            <person name="Nusbaum C."/>
            <person name="Puiu D."/>
            <person name="Romero-Severson J."/>
            <person name="Severson D.W."/>
            <person name="Shumway M."/>
            <person name="Sisk P."/>
            <person name="Stolte C."/>
            <person name="Zeng Q."/>
            <person name="Eisenstadt E."/>
            <person name="Fraser-Liggett C."/>
            <person name="Strausberg R."/>
            <person name="Galagan J."/>
            <person name="Birren B."/>
            <person name="Collins F.H."/>
        </authorList>
    </citation>
    <scope>NUCLEOTIDE SEQUENCE [LARGE SCALE GENOMIC DNA]</scope>
    <source>
        <strain evidence="2">JHB</strain>
    </source>
</reference>
<name>B0XHE6_CULQU</name>
<sequence length="56" mass="6498">MGSFRKSRYAFCLFSTQVMACPDQNPLEATMGLVPLFETDMYEHAYYLLSKNLRPN</sequence>
<dbReference type="InterPro" id="IPR019832">
    <property type="entry name" value="Mn/Fe_SOD_C"/>
</dbReference>
<dbReference type="HOGENOM" id="CLU_3016238_0_0_1"/>
<keyword evidence="4" id="KW-1185">Reference proteome</keyword>
<reference evidence="3" key="2">
    <citation type="submission" date="2021-02" db="UniProtKB">
        <authorList>
            <consortium name="EnsemblMetazoa"/>
        </authorList>
    </citation>
    <scope>IDENTIFICATION</scope>
    <source>
        <strain evidence="3">JHB</strain>
    </source>
</reference>
<organism>
    <name type="scientific">Culex quinquefasciatus</name>
    <name type="common">Southern house mosquito</name>
    <name type="synonym">Culex pungens</name>
    <dbReference type="NCBI Taxonomy" id="7176"/>
    <lineage>
        <taxon>Eukaryota</taxon>
        <taxon>Metazoa</taxon>
        <taxon>Ecdysozoa</taxon>
        <taxon>Arthropoda</taxon>
        <taxon>Hexapoda</taxon>
        <taxon>Insecta</taxon>
        <taxon>Pterygota</taxon>
        <taxon>Neoptera</taxon>
        <taxon>Endopterygota</taxon>
        <taxon>Diptera</taxon>
        <taxon>Nematocera</taxon>
        <taxon>Culicoidea</taxon>
        <taxon>Culicidae</taxon>
        <taxon>Culicinae</taxon>
        <taxon>Culicini</taxon>
        <taxon>Culex</taxon>
        <taxon>Culex</taxon>
    </lineage>
</organism>
<evidence type="ECO:0000313" key="2">
    <source>
        <dbReference type="EMBL" id="EDS28359.1"/>
    </source>
</evidence>
<dbReference type="KEGG" id="cqu:CpipJ_CPIJ018738"/>
<dbReference type="InterPro" id="IPR036314">
    <property type="entry name" value="SOD_C_sf"/>
</dbReference>
<dbReference type="Pfam" id="PF02777">
    <property type="entry name" value="Sod_Fe_C"/>
    <property type="match status" value="1"/>
</dbReference>